<keyword evidence="1" id="KW-0418">Kinase</keyword>
<accession>A0A8S5V6N1</accession>
<dbReference type="SUPFAM" id="SSF56784">
    <property type="entry name" value="HAD-like"/>
    <property type="match status" value="1"/>
</dbReference>
<protein>
    <submittedName>
        <fullName evidence="1">Polynucleotide kinase 3 phosphatase</fullName>
    </submittedName>
</protein>
<organism evidence="1">
    <name type="scientific">CrAss-like virus sp. ctXt06</name>
    <dbReference type="NCBI Taxonomy" id="2825837"/>
    <lineage>
        <taxon>Viruses</taxon>
        <taxon>Duplodnaviria</taxon>
        <taxon>Heunggongvirae</taxon>
        <taxon>Uroviricota</taxon>
        <taxon>Caudoviricetes</taxon>
        <taxon>Crassvirales</taxon>
    </lineage>
</organism>
<keyword evidence="1" id="KW-0808">Transferase</keyword>
<dbReference type="Pfam" id="PF08645">
    <property type="entry name" value="PNK3P"/>
    <property type="match status" value="1"/>
</dbReference>
<dbReference type="EMBL" id="BK016209">
    <property type="protein sequence ID" value="DAG02349.1"/>
    <property type="molecule type" value="Genomic_DNA"/>
</dbReference>
<dbReference type="InterPro" id="IPR023214">
    <property type="entry name" value="HAD_sf"/>
</dbReference>
<name>A0A8S5V6N1_9CAUD</name>
<dbReference type="PANTHER" id="PTHR12083:SF9">
    <property type="entry name" value="BIFUNCTIONAL POLYNUCLEOTIDE PHOSPHATASE_KINASE"/>
    <property type="match status" value="1"/>
</dbReference>
<dbReference type="Gene3D" id="3.40.50.1000">
    <property type="entry name" value="HAD superfamily/HAD-like"/>
    <property type="match status" value="1"/>
</dbReference>
<sequence length="170" mass="19673">MKYKNKRVLFIDLDSTLIKTASGKTFPEDFSDFRVQVPVLAKIVERMPMLNILFIVSNQGGLKDVISKYLFKFKINAIASICQDYLNYRLMYFTFVDSLYCCSMDKNNAYRKPNTGMLEQLYNQYKILSKDECIMIGDASGKPGDFSDSDKKCAENFDIDYIDVRDFLES</sequence>
<dbReference type="GO" id="GO:0006281">
    <property type="term" value="P:DNA repair"/>
    <property type="evidence" value="ECO:0007669"/>
    <property type="project" value="TreeGrafter"/>
</dbReference>
<dbReference type="InterPro" id="IPR036412">
    <property type="entry name" value="HAD-like_sf"/>
</dbReference>
<dbReference type="InterPro" id="IPR006549">
    <property type="entry name" value="HAD-SF_hydro_IIIA"/>
</dbReference>
<dbReference type="GO" id="GO:0046404">
    <property type="term" value="F:ATP-dependent polydeoxyribonucleotide 5'-hydroxyl-kinase activity"/>
    <property type="evidence" value="ECO:0007669"/>
    <property type="project" value="TreeGrafter"/>
</dbReference>
<dbReference type="GO" id="GO:0003690">
    <property type="term" value="F:double-stranded DNA binding"/>
    <property type="evidence" value="ECO:0007669"/>
    <property type="project" value="TreeGrafter"/>
</dbReference>
<reference evidence="1" key="1">
    <citation type="journal article" date="2021" name="Proc. Natl. Acad. Sci. U.S.A.">
        <title>A Catalog of Tens of Thousands of Viruses from Human Metagenomes Reveals Hidden Associations with Chronic Diseases.</title>
        <authorList>
            <person name="Tisza M.J."/>
            <person name="Buck C.B."/>
        </authorList>
    </citation>
    <scope>NUCLEOTIDE SEQUENCE</scope>
    <source>
        <strain evidence="1">CtXt06</strain>
    </source>
</reference>
<dbReference type="GO" id="GO:0046403">
    <property type="term" value="F:polynucleotide 3'-phosphatase activity"/>
    <property type="evidence" value="ECO:0007669"/>
    <property type="project" value="TreeGrafter"/>
</dbReference>
<dbReference type="NCBIfam" id="TIGR01662">
    <property type="entry name" value="HAD-SF-IIIA"/>
    <property type="match status" value="1"/>
</dbReference>
<dbReference type="PANTHER" id="PTHR12083">
    <property type="entry name" value="BIFUNCTIONAL POLYNUCLEOTIDE PHOSPHATASE/KINASE"/>
    <property type="match status" value="1"/>
</dbReference>
<proteinExistence type="predicted"/>
<dbReference type="InterPro" id="IPR013954">
    <property type="entry name" value="PNK3P"/>
</dbReference>
<evidence type="ECO:0000313" key="1">
    <source>
        <dbReference type="EMBL" id="DAG02349.1"/>
    </source>
</evidence>